<proteinExistence type="predicted"/>
<dbReference type="AlphaFoldDB" id="A0A1M6VVQ8"/>
<dbReference type="GO" id="GO:0006260">
    <property type="term" value="P:DNA replication"/>
    <property type="evidence" value="ECO:0007669"/>
    <property type="project" value="UniProtKB-KW"/>
</dbReference>
<evidence type="ECO:0000313" key="4">
    <source>
        <dbReference type="Proteomes" id="UP000184386"/>
    </source>
</evidence>
<gene>
    <name evidence="3" type="ORF">SAMN02745136_03526</name>
</gene>
<keyword evidence="1" id="KW-0235">DNA replication</keyword>
<dbReference type="SUPFAM" id="SSF46565">
    <property type="entry name" value="Chaperone J-domain"/>
    <property type="match status" value="1"/>
</dbReference>
<evidence type="ECO:0000313" key="3">
    <source>
        <dbReference type="EMBL" id="SHK85499.1"/>
    </source>
</evidence>
<dbReference type="PROSITE" id="PS50076">
    <property type="entry name" value="DNAJ_2"/>
    <property type="match status" value="1"/>
</dbReference>
<dbReference type="SMART" id="SM00271">
    <property type="entry name" value="DnaJ"/>
    <property type="match status" value="1"/>
</dbReference>
<evidence type="ECO:0000256" key="1">
    <source>
        <dbReference type="ARBA" id="ARBA00022705"/>
    </source>
</evidence>
<name>A0A1M6VVQ8_9FIRM</name>
<sequence>MTIQEAASILGVIRQDDVRTIKQKFRKKIGQYHPDAVGSDEPEHIKKAQLINEAYSILRENAMQGKEIPAATPVWKARVVENAFTGRTIYMILWEDHKKEYIEVTRGRYEWDPDLEEFDCLLKSLNQAVLELLEKIEHQNGIFQDYEYDLKTQRFPYQVQLFHELAGQYILPVSCLKKLASPIKRDEEKRHIYKVQAFLGTKGDSKIFRAMLKLKNGDLLYADSLKNNRIMVSDGKGVSLGHLSLSEDSLYYVIIPILQKHLAQVKFVVSTMEVKRNIRPYAVRVNIDLYLRMDKIEEPEINSDQNVAIEGVLNSYDSYLKEIK</sequence>
<dbReference type="STRING" id="1121322.SAMN02745136_03526"/>
<keyword evidence="4" id="KW-1185">Reference proteome</keyword>
<reference evidence="3 4" key="1">
    <citation type="submission" date="2016-11" db="EMBL/GenBank/DDBJ databases">
        <authorList>
            <person name="Jaros S."/>
            <person name="Januszkiewicz K."/>
            <person name="Wedrychowicz H."/>
        </authorList>
    </citation>
    <scope>NUCLEOTIDE SEQUENCE [LARGE SCALE GENOMIC DNA]</scope>
    <source>
        <strain evidence="3 4">DSM 15929</strain>
    </source>
</reference>
<dbReference type="Proteomes" id="UP000184386">
    <property type="component" value="Unassembled WGS sequence"/>
</dbReference>
<accession>A0A1M6VVQ8</accession>
<dbReference type="RefSeq" id="WP_170866683.1">
    <property type="nucleotide sequence ID" value="NZ_FRAC01000018.1"/>
</dbReference>
<dbReference type="Pfam" id="PF00226">
    <property type="entry name" value="DnaJ"/>
    <property type="match status" value="1"/>
</dbReference>
<dbReference type="InterPro" id="IPR036869">
    <property type="entry name" value="J_dom_sf"/>
</dbReference>
<organism evidence="3 4">
    <name type="scientific">Anaerocolumna jejuensis DSM 15929</name>
    <dbReference type="NCBI Taxonomy" id="1121322"/>
    <lineage>
        <taxon>Bacteria</taxon>
        <taxon>Bacillati</taxon>
        <taxon>Bacillota</taxon>
        <taxon>Clostridia</taxon>
        <taxon>Lachnospirales</taxon>
        <taxon>Lachnospiraceae</taxon>
        <taxon>Anaerocolumna</taxon>
    </lineage>
</organism>
<evidence type="ECO:0000259" key="2">
    <source>
        <dbReference type="PROSITE" id="PS50076"/>
    </source>
</evidence>
<feature type="domain" description="J" evidence="2">
    <location>
        <begin position="5"/>
        <end position="63"/>
    </location>
</feature>
<dbReference type="CDD" id="cd06257">
    <property type="entry name" value="DnaJ"/>
    <property type="match status" value="1"/>
</dbReference>
<protein>
    <submittedName>
        <fullName evidence="3">DnaJ domain-containing protein</fullName>
    </submittedName>
</protein>
<dbReference type="Gene3D" id="1.10.287.110">
    <property type="entry name" value="DnaJ domain"/>
    <property type="match status" value="1"/>
</dbReference>
<dbReference type="InterPro" id="IPR001623">
    <property type="entry name" value="DnaJ_domain"/>
</dbReference>
<dbReference type="EMBL" id="FRAC01000018">
    <property type="protein sequence ID" value="SHK85499.1"/>
    <property type="molecule type" value="Genomic_DNA"/>
</dbReference>